<protein>
    <submittedName>
        <fullName evidence="2">HET-domain-containing protein</fullName>
    </submittedName>
</protein>
<dbReference type="InterPro" id="IPR052895">
    <property type="entry name" value="HetReg/Transcr_Mod"/>
</dbReference>
<dbReference type="PANTHER" id="PTHR24148">
    <property type="entry name" value="ANKYRIN REPEAT DOMAIN-CONTAINING PROTEIN 39 HOMOLOG-RELATED"/>
    <property type="match status" value="1"/>
</dbReference>
<keyword evidence="3" id="KW-1185">Reference proteome</keyword>
<organism evidence="2 3">
    <name type="scientific">Ophiobolus disseminans</name>
    <dbReference type="NCBI Taxonomy" id="1469910"/>
    <lineage>
        <taxon>Eukaryota</taxon>
        <taxon>Fungi</taxon>
        <taxon>Dikarya</taxon>
        <taxon>Ascomycota</taxon>
        <taxon>Pezizomycotina</taxon>
        <taxon>Dothideomycetes</taxon>
        <taxon>Pleosporomycetidae</taxon>
        <taxon>Pleosporales</taxon>
        <taxon>Pleosporineae</taxon>
        <taxon>Phaeosphaeriaceae</taxon>
        <taxon>Ophiobolus</taxon>
    </lineage>
</organism>
<dbReference type="OrthoDB" id="194358at2759"/>
<reference evidence="2" key="1">
    <citation type="journal article" date="2020" name="Stud. Mycol.">
        <title>101 Dothideomycetes genomes: a test case for predicting lifestyles and emergence of pathogens.</title>
        <authorList>
            <person name="Haridas S."/>
            <person name="Albert R."/>
            <person name="Binder M."/>
            <person name="Bloem J."/>
            <person name="Labutti K."/>
            <person name="Salamov A."/>
            <person name="Andreopoulos B."/>
            <person name="Baker S."/>
            <person name="Barry K."/>
            <person name="Bills G."/>
            <person name="Bluhm B."/>
            <person name="Cannon C."/>
            <person name="Castanera R."/>
            <person name="Culley D."/>
            <person name="Daum C."/>
            <person name="Ezra D."/>
            <person name="Gonzalez J."/>
            <person name="Henrissat B."/>
            <person name="Kuo A."/>
            <person name="Liang C."/>
            <person name="Lipzen A."/>
            <person name="Lutzoni F."/>
            <person name="Magnuson J."/>
            <person name="Mondo S."/>
            <person name="Nolan M."/>
            <person name="Ohm R."/>
            <person name="Pangilinan J."/>
            <person name="Park H.-J."/>
            <person name="Ramirez L."/>
            <person name="Alfaro M."/>
            <person name="Sun H."/>
            <person name="Tritt A."/>
            <person name="Yoshinaga Y."/>
            <person name="Zwiers L.-H."/>
            <person name="Turgeon B."/>
            <person name="Goodwin S."/>
            <person name="Spatafora J."/>
            <person name="Crous P."/>
            <person name="Grigoriev I."/>
        </authorList>
    </citation>
    <scope>NUCLEOTIDE SEQUENCE</scope>
    <source>
        <strain evidence="2">CBS 113818</strain>
    </source>
</reference>
<dbReference type="AlphaFoldDB" id="A0A6A6ZMM5"/>
<accession>A0A6A6ZMM5</accession>
<sequence length="362" mass="41466">MDRYVYHQLRSGEQRVRLLNLSPGSNSDDIQCDILDYKINLEKPFGMYEALSYRWGNPSDSRRILVRDQADTAYQYLDVTANLHAALHHMRDPSLHRTLWIDAVCINQSDLEERGQQVQFMASVYARACQVVVWLGESPENERDLQESREAFELIRRVARNPVDIPSTMPKAVLNLLRKEWFTRIWVLQEIAAARSFSIMSGEEEIFGTTFVRGIQQLLPKVFESDPSLHTYITVTIELMALAPPSAYKHEPPALDIAPLGDLIEMFHTYGATDQRDKIYALLGLTSDHRLTHSLQPNYEKSWAKVLNELIEHLLGKHVESLTWDDKDSAVITASGCTVGYVLSVSEGMIQIESKDFYRYSE</sequence>
<dbReference type="Pfam" id="PF06985">
    <property type="entry name" value="HET"/>
    <property type="match status" value="1"/>
</dbReference>
<evidence type="ECO:0000313" key="3">
    <source>
        <dbReference type="Proteomes" id="UP000799424"/>
    </source>
</evidence>
<dbReference type="InterPro" id="IPR010730">
    <property type="entry name" value="HET"/>
</dbReference>
<feature type="non-terminal residue" evidence="2">
    <location>
        <position position="362"/>
    </location>
</feature>
<proteinExistence type="predicted"/>
<dbReference type="EMBL" id="MU006234">
    <property type="protein sequence ID" value="KAF2822351.1"/>
    <property type="molecule type" value="Genomic_DNA"/>
</dbReference>
<name>A0A6A6ZMM5_9PLEO</name>
<gene>
    <name evidence="2" type="ORF">CC86DRAFT_357142</name>
</gene>
<evidence type="ECO:0000313" key="2">
    <source>
        <dbReference type="EMBL" id="KAF2822351.1"/>
    </source>
</evidence>
<evidence type="ECO:0000259" key="1">
    <source>
        <dbReference type="Pfam" id="PF06985"/>
    </source>
</evidence>
<dbReference type="PANTHER" id="PTHR24148:SF78">
    <property type="entry name" value="HETEROKARYON INCOMPATIBILITY DOMAIN-CONTAINING PROTEIN"/>
    <property type="match status" value="1"/>
</dbReference>
<dbReference type="Proteomes" id="UP000799424">
    <property type="component" value="Unassembled WGS sequence"/>
</dbReference>
<feature type="domain" description="Heterokaryon incompatibility" evidence="1">
    <location>
        <begin position="48"/>
        <end position="190"/>
    </location>
</feature>